<evidence type="ECO:0000313" key="6">
    <source>
        <dbReference type="EMBL" id="TIB14581.1"/>
    </source>
</evidence>
<feature type="region of interest" description="Disordered" evidence="3">
    <location>
        <begin position="493"/>
        <end position="537"/>
    </location>
</feature>
<gene>
    <name evidence="6" type="ORF">E3P90_01236</name>
</gene>
<keyword evidence="4" id="KW-1133">Transmembrane helix</keyword>
<dbReference type="InterPro" id="IPR036028">
    <property type="entry name" value="SH3-like_dom_sf"/>
</dbReference>
<dbReference type="Proteomes" id="UP000306954">
    <property type="component" value="Unassembled WGS sequence"/>
</dbReference>
<feature type="compositionally biased region" description="Polar residues" evidence="3">
    <location>
        <begin position="522"/>
        <end position="537"/>
    </location>
</feature>
<feature type="compositionally biased region" description="Polar residues" evidence="3">
    <location>
        <begin position="241"/>
        <end position="253"/>
    </location>
</feature>
<keyword evidence="1 2" id="KW-0728">SH3 domain</keyword>
<protein>
    <recommendedName>
        <fullName evidence="5">SH3 domain-containing protein</fullName>
    </recommendedName>
</protein>
<dbReference type="PROSITE" id="PS50002">
    <property type="entry name" value="SH3"/>
    <property type="match status" value="1"/>
</dbReference>
<sequence>MSNKLMKKQVAGTAGSAVGTTAGGGGSGSYNDGSYHGVGAQSGPAAGAGTGASTGSTTGAQSGAAGIGPGPAAGGTTGKATGGTTGSTTSGSSGSSSDTDTTSSSSSSDTDDPADSSKAPVTAGSTNSGVKQPADDPPANEDETPDNEITIPDDDKPTESEKDASESITNSIVHSMSSSSQSASPTATPSMSASEEEKDEDDNKGLKIALPIILGLLFILFLIWVGKRVVKKKFAGKKNKPTNIDFNDAAKSQETLDEKSPLPPPGFAGAGAPLLDRRGSTHSSYNGAPPLMHANSTGSHGDYLSAYNPNMSTYSFNNLGGQRRQASPVPPYGQHPHNGMSRSMSTNSYQNGPPPPQPQRPGPPQSNPSAPHLPALAIPDPELIPLPSPPPSVYSMNQIPSSPPRPDQQQQFRDPFRDPPHRQQTNRSSIVPPLHIRPPGAVRARVSFKPTAGDELSIQKGEDVQVIKRFSDGWAEVKALASGRTGVIPLQILDDQPTTPMSYGPQSSNSSPSNYQAPSQSMSQPQGFPSAPPSNFQ</sequence>
<feature type="compositionally biased region" description="Pro residues" evidence="3">
    <location>
        <begin position="382"/>
        <end position="392"/>
    </location>
</feature>
<keyword evidence="4" id="KW-0812">Transmembrane</keyword>
<dbReference type="SUPFAM" id="SSF50044">
    <property type="entry name" value="SH3-domain"/>
    <property type="match status" value="1"/>
</dbReference>
<feature type="region of interest" description="Disordered" evidence="3">
    <location>
        <begin position="315"/>
        <end position="441"/>
    </location>
</feature>
<dbReference type="Pfam" id="PF00018">
    <property type="entry name" value="SH3_1"/>
    <property type="match status" value="1"/>
</dbReference>
<proteinExistence type="predicted"/>
<comment type="caution">
    <text evidence="6">The sequence shown here is derived from an EMBL/GenBank/DDBJ whole genome shotgun (WGS) entry which is preliminary data.</text>
</comment>
<feature type="compositionally biased region" description="Low complexity" evidence="3">
    <location>
        <begin position="502"/>
        <end position="521"/>
    </location>
</feature>
<keyword evidence="4" id="KW-0472">Membrane</keyword>
<evidence type="ECO:0000256" key="1">
    <source>
        <dbReference type="ARBA" id="ARBA00022443"/>
    </source>
</evidence>
<feature type="transmembrane region" description="Helical" evidence="4">
    <location>
        <begin position="208"/>
        <end position="226"/>
    </location>
</feature>
<feature type="compositionally biased region" description="Low complexity" evidence="3">
    <location>
        <begin position="175"/>
        <end position="193"/>
    </location>
</feature>
<dbReference type="SMART" id="SM00326">
    <property type="entry name" value="SH3"/>
    <property type="match status" value="1"/>
</dbReference>
<dbReference type="AlphaFoldDB" id="A0A4T0HK88"/>
<feature type="compositionally biased region" description="Low complexity" evidence="3">
    <location>
        <begin position="53"/>
        <end position="64"/>
    </location>
</feature>
<dbReference type="EMBL" id="SPOF01000010">
    <property type="protein sequence ID" value="TIB14581.1"/>
    <property type="molecule type" value="Genomic_DNA"/>
</dbReference>
<feature type="compositionally biased region" description="Low complexity" evidence="3">
    <location>
        <begin position="86"/>
        <end position="108"/>
    </location>
</feature>
<evidence type="ECO:0000259" key="5">
    <source>
        <dbReference type="PROSITE" id="PS50002"/>
    </source>
</evidence>
<feature type="compositionally biased region" description="Basic and acidic residues" evidence="3">
    <location>
        <begin position="153"/>
        <end position="165"/>
    </location>
</feature>
<feature type="compositionally biased region" description="Polar residues" evidence="3">
    <location>
        <begin position="340"/>
        <end position="349"/>
    </location>
</feature>
<feature type="compositionally biased region" description="Gly residues" evidence="3">
    <location>
        <begin position="65"/>
        <end position="85"/>
    </location>
</feature>
<feature type="domain" description="SH3" evidence="5">
    <location>
        <begin position="437"/>
        <end position="498"/>
    </location>
</feature>
<reference evidence="6 7" key="1">
    <citation type="submission" date="2019-03" db="EMBL/GenBank/DDBJ databases">
        <title>Sequencing 23 genomes of Wallemia ichthyophaga.</title>
        <authorList>
            <person name="Gostincar C."/>
        </authorList>
    </citation>
    <scope>NUCLEOTIDE SEQUENCE [LARGE SCALE GENOMIC DNA]</scope>
    <source>
        <strain evidence="6 7">EXF-8621</strain>
    </source>
</reference>
<evidence type="ECO:0000256" key="3">
    <source>
        <dbReference type="SAM" id="MobiDB-lite"/>
    </source>
</evidence>
<feature type="region of interest" description="Disordered" evidence="3">
    <location>
        <begin position="1"/>
        <end position="202"/>
    </location>
</feature>
<evidence type="ECO:0000256" key="2">
    <source>
        <dbReference type="PROSITE-ProRule" id="PRU00192"/>
    </source>
</evidence>
<feature type="compositionally biased region" description="Low complexity" evidence="3">
    <location>
        <begin position="10"/>
        <end position="20"/>
    </location>
</feature>
<dbReference type="OMA" id="QWHGGYS"/>
<dbReference type="Gene3D" id="2.30.30.40">
    <property type="entry name" value="SH3 Domains"/>
    <property type="match status" value="1"/>
</dbReference>
<evidence type="ECO:0000256" key="4">
    <source>
        <dbReference type="SAM" id="Phobius"/>
    </source>
</evidence>
<dbReference type="CDD" id="cd00174">
    <property type="entry name" value="SH3"/>
    <property type="match status" value="1"/>
</dbReference>
<evidence type="ECO:0000313" key="7">
    <source>
        <dbReference type="Proteomes" id="UP000306954"/>
    </source>
</evidence>
<name>A0A4T0HK88_WALIC</name>
<organism evidence="6 7">
    <name type="scientific">Wallemia ichthyophaga</name>
    <dbReference type="NCBI Taxonomy" id="245174"/>
    <lineage>
        <taxon>Eukaryota</taxon>
        <taxon>Fungi</taxon>
        <taxon>Dikarya</taxon>
        <taxon>Basidiomycota</taxon>
        <taxon>Wallemiomycotina</taxon>
        <taxon>Wallemiomycetes</taxon>
        <taxon>Wallemiales</taxon>
        <taxon>Wallemiaceae</taxon>
        <taxon>Wallemia</taxon>
    </lineage>
</organism>
<feature type="compositionally biased region" description="Pro residues" evidence="3">
    <location>
        <begin position="352"/>
        <end position="366"/>
    </location>
</feature>
<feature type="region of interest" description="Disordered" evidence="3">
    <location>
        <begin position="238"/>
        <end position="293"/>
    </location>
</feature>
<dbReference type="InterPro" id="IPR001452">
    <property type="entry name" value="SH3_domain"/>
</dbReference>
<accession>A0A4T0HK88</accession>